<dbReference type="AlphaFoldDB" id="A0A9P0QKC6"/>
<dbReference type="EMBL" id="CAKXYY010000001">
    <property type="protein sequence ID" value="CAH2350241.1"/>
    <property type="molecule type" value="Genomic_DNA"/>
</dbReference>
<proteinExistence type="predicted"/>
<protein>
    <submittedName>
        <fullName evidence="1">Uncharacterized protein</fullName>
    </submittedName>
</protein>
<keyword evidence="2" id="KW-1185">Reference proteome</keyword>
<gene>
    <name evidence="1" type="ORF">CLIB1423_01S05666</name>
</gene>
<reference evidence="1" key="1">
    <citation type="submission" date="2022-03" db="EMBL/GenBank/DDBJ databases">
        <authorList>
            <person name="Legras J.-L."/>
            <person name="Devillers H."/>
            <person name="Grondin C."/>
        </authorList>
    </citation>
    <scope>NUCLEOTIDE SEQUENCE</scope>
    <source>
        <strain evidence="1">CLIB 1423</strain>
    </source>
</reference>
<evidence type="ECO:0000313" key="2">
    <source>
        <dbReference type="Proteomes" id="UP000837801"/>
    </source>
</evidence>
<sequence length="268" mass="30452">MFELVGIPNTWFSTADEESLRILTRIINKSYDKPRFKFGVIGSSRVKSPQTFPSDFEISHKKPFVLYLLLGPADRVKSTLSGVPRDFSVISQNITEAYDSDIPARFVDDLSFDKHSDFSISIVGDDYRITNDILERVIGTVGFKEYVSTGSEHVKELELTSFTSFLKNSGPHLLEVVIEKVLLRRTEFDKLFGIDRNKLKSFKINGVVIKEHGLVKYYTSKCGFIEAAKEDTLIEVDKDGNLVGNELEDGIIAFKSFHLSYIYRLIEL</sequence>
<accession>A0A9P0QKC6</accession>
<evidence type="ECO:0000313" key="1">
    <source>
        <dbReference type="EMBL" id="CAH2350241.1"/>
    </source>
</evidence>
<dbReference type="OrthoDB" id="4062597at2759"/>
<dbReference type="Proteomes" id="UP000837801">
    <property type="component" value="Unassembled WGS sequence"/>
</dbReference>
<organism evidence="1 2">
    <name type="scientific">[Candida] railenensis</name>
    <dbReference type="NCBI Taxonomy" id="45579"/>
    <lineage>
        <taxon>Eukaryota</taxon>
        <taxon>Fungi</taxon>
        <taxon>Dikarya</taxon>
        <taxon>Ascomycota</taxon>
        <taxon>Saccharomycotina</taxon>
        <taxon>Pichiomycetes</taxon>
        <taxon>Debaryomycetaceae</taxon>
        <taxon>Kurtzmaniella</taxon>
    </lineage>
</organism>
<comment type="caution">
    <text evidence="1">The sequence shown here is derived from an EMBL/GenBank/DDBJ whole genome shotgun (WGS) entry which is preliminary data.</text>
</comment>
<name>A0A9P0QKC6_9ASCO</name>